<comment type="caution">
    <text evidence="2">The sequence shown here is derived from an EMBL/GenBank/DDBJ whole genome shotgun (WGS) entry which is preliminary data.</text>
</comment>
<dbReference type="PANTHER" id="PTHR15852">
    <property type="entry name" value="PLASTID TRANSCRIPTIONALLY ACTIVE PROTEIN"/>
    <property type="match status" value="1"/>
</dbReference>
<evidence type="ECO:0000313" key="3">
    <source>
        <dbReference type="Proteomes" id="UP001386955"/>
    </source>
</evidence>
<evidence type="ECO:0000313" key="2">
    <source>
        <dbReference type="EMBL" id="KAK7383404.1"/>
    </source>
</evidence>
<keyword evidence="3" id="KW-1185">Reference proteome</keyword>
<dbReference type="AlphaFoldDB" id="A0AAN9RU96"/>
<organism evidence="2 3">
    <name type="scientific">Psophocarpus tetragonolobus</name>
    <name type="common">Winged bean</name>
    <name type="synonym">Dolichos tetragonolobus</name>
    <dbReference type="NCBI Taxonomy" id="3891"/>
    <lineage>
        <taxon>Eukaryota</taxon>
        <taxon>Viridiplantae</taxon>
        <taxon>Streptophyta</taxon>
        <taxon>Embryophyta</taxon>
        <taxon>Tracheophyta</taxon>
        <taxon>Spermatophyta</taxon>
        <taxon>Magnoliopsida</taxon>
        <taxon>eudicotyledons</taxon>
        <taxon>Gunneridae</taxon>
        <taxon>Pentapetalae</taxon>
        <taxon>rosids</taxon>
        <taxon>fabids</taxon>
        <taxon>Fabales</taxon>
        <taxon>Fabaceae</taxon>
        <taxon>Papilionoideae</taxon>
        <taxon>50 kb inversion clade</taxon>
        <taxon>NPAAA clade</taxon>
        <taxon>indigoferoid/millettioid clade</taxon>
        <taxon>Phaseoleae</taxon>
        <taxon>Psophocarpus</taxon>
    </lineage>
</organism>
<protein>
    <submittedName>
        <fullName evidence="2">Uncharacterized protein</fullName>
    </submittedName>
</protein>
<proteinExistence type="predicted"/>
<reference evidence="2 3" key="1">
    <citation type="submission" date="2024-01" db="EMBL/GenBank/DDBJ databases">
        <title>The genomes of 5 underutilized Papilionoideae crops provide insights into root nodulation and disease resistanc.</title>
        <authorList>
            <person name="Jiang F."/>
        </authorList>
    </citation>
    <scope>NUCLEOTIDE SEQUENCE [LARGE SCALE GENOMIC DNA]</scope>
    <source>
        <strain evidence="2">DUOXIRENSHENG_FW03</strain>
        <tissue evidence="2">Leaves</tissue>
    </source>
</reference>
<name>A0AAN9RU96_PSOTE</name>
<evidence type="ECO:0000256" key="1">
    <source>
        <dbReference type="SAM" id="Phobius"/>
    </source>
</evidence>
<dbReference type="EMBL" id="JAYMYS010000008">
    <property type="protein sequence ID" value="KAK7383404.1"/>
    <property type="molecule type" value="Genomic_DNA"/>
</dbReference>
<feature type="transmembrane region" description="Helical" evidence="1">
    <location>
        <begin position="12"/>
        <end position="29"/>
    </location>
</feature>
<gene>
    <name evidence="2" type="ORF">VNO78_29083</name>
</gene>
<dbReference type="Proteomes" id="UP001386955">
    <property type="component" value="Unassembled WGS sequence"/>
</dbReference>
<dbReference type="SUPFAM" id="SSF57938">
    <property type="entry name" value="DnaJ/Hsp40 cysteine-rich domain"/>
    <property type="match status" value="1"/>
</dbReference>
<dbReference type="InterPro" id="IPR036410">
    <property type="entry name" value="HSP_DnaJ_Cys-rich_dom_sf"/>
</dbReference>
<keyword evidence="1" id="KW-1133">Transmembrane helix</keyword>
<dbReference type="PANTHER" id="PTHR15852:SF66">
    <property type="entry name" value="OS09G0423700 PROTEIN"/>
    <property type="match status" value="1"/>
</dbReference>
<sequence length="177" mass="19778">MLETKNHYPVFHYSSEILETLLVMLSISVKKKKMKFCGKGSLVISKYQMHSVRFMSPIGVTITVPDHARPCNRVSSIRVQASMVDSSSDFVNRLELAWSISQQPRPIACRSCKSKGKTECKWCGGTGFFILGDKMLCEVPSRNTSCVICRGKGLKCCSDCKGTGFRAKWLKEPPTTK</sequence>
<keyword evidence="1" id="KW-0812">Transmembrane</keyword>
<keyword evidence="1" id="KW-0472">Membrane</keyword>
<accession>A0AAN9RU96</accession>